<dbReference type="Gene3D" id="1.10.30.50">
    <property type="match status" value="1"/>
</dbReference>
<evidence type="ECO:0000313" key="5">
    <source>
        <dbReference type="Proteomes" id="UP000323410"/>
    </source>
</evidence>
<dbReference type="Pfam" id="PF02720">
    <property type="entry name" value="DUF222"/>
    <property type="match status" value="1"/>
</dbReference>
<evidence type="ECO:0000256" key="2">
    <source>
        <dbReference type="SAM" id="MobiDB-lite"/>
    </source>
</evidence>
<dbReference type="GO" id="GO:0003676">
    <property type="term" value="F:nucleic acid binding"/>
    <property type="evidence" value="ECO:0007669"/>
    <property type="project" value="InterPro"/>
</dbReference>
<sequence length="532" mass="57448">MTSGRRAEPVRWDDPHDLLASTRTELLELGRDVAGRYRRSGTDELTRLLIGVEELATAVEVLQVLLVQALEDRTPPADTLTGSGGPGPDSGSASGFAFGEVCGAGSRHRDHADFLRAVLRISRSEANRRRRLARTLFPQVSPTGAEVPAVLETLGAAFSVGGISSRAATLICKASDRVETHAGPAQIQAMEHHLTDQAIASDQDILQVVARRWQDCLDQDGQEPSEKVLTAYQGVFLRGRRHGLHHLEVNATDDQYEALLTTMTTATNPRTMHPDAGADASAGAADPLHASAGGADHPAEDQPTRAQTLLHGLVSACTIALSADRLPATGGHRPQVMVTIDYRDLLGDVARAAATSPPDATAATSGRPGQAVFAQRIPARSIRQIACDADLIPLVLGAHGQILDIGRAQRLFPPHLRRALIARDGGCAFPDCTIPATWCQAHHIRPWSIGGTTTADNGVLLCAHHHRLVHTSDWSIHTRHGTPWFTPPHPRGPDGHHPRDGYRRQPRQNSYRRIHRAVHELAVTHDVTPLHD</sequence>
<gene>
    <name evidence="4" type="ORF">FQ377_10130</name>
</gene>
<keyword evidence="5" id="KW-1185">Reference proteome</keyword>
<protein>
    <submittedName>
        <fullName evidence="4">DUF222 domain-containing protein</fullName>
    </submittedName>
</protein>
<dbReference type="GO" id="GO:0008270">
    <property type="term" value="F:zinc ion binding"/>
    <property type="evidence" value="ECO:0007669"/>
    <property type="project" value="InterPro"/>
</dbReference>
<dbReference type="OrthoDB" id="5177627at2"/>
<evidence type="ECO:0000313" key="4">
    <source>
        <dbReference type="EMBL" id="TYC98657.1"/>
    </source>
</evidence>
<name>A0A5D0XQD0_9MICC</name>
<dbReference type="InterPro" id="IPR003615">
    <property type="entry name" value="HNH_nuc"/>
</dbReference>
<feature type="domain" description="HNH nuclease" evidence="3">
    <location>
        <begin position="415"/>
        <end position="467"/>
    </location>
</feature>
<feature type="compositionally biased region" description="Low complexity" evidence="2">
    <location>
        <begin position="274"/>
        <end position="293"/>
    </location>
</feature>
<organism evidence="4 5">
    <name type="scientific">Arthrobacter echini</name>
    <dbReference type="NCBI Taxonomy" id="1529066"/>
    <lineage>
        <taxon>Bacteria</taxon>
        <taxon>Bacillati</taxon>
        <taxon>Actinomycetota</taxon>
        <taxon>Actinomycetes</taxon>
        <taxon>Micrococcales</taxon>
        <taxon>Micrococcaceae</taxon>
        <taxon>Arthrobacter</taxon>
    </lineage>
</organism>
<dbReference type="Pfam" id="PF01844">
    <property type="entry name" value="HNH"/>
    <property type="match status" value="1"/>
</dbReference>
<evidence type="ECO:0000256" key="1">
    <source>
        <dbReference type="ARBA" id="ARBA00023450"/>
    </source>
</evidence>
<dbReference type="EMBL" id="VSLD01000004">
    <property type="protein sequence ID" value="TYC98657.1"/>
    <property type="molecule type" value="Genomic_DNA"/>
</dbReference>
<dbReference type="GO" id="GO:0004519">
    <property type="term" value="F:endonuclease activity"/>
    <property type="evidence" value="ECO:0007669"/>
    <property type="project" value="InterPro"/>
</dbReference>
<dbReference type="CDD" id="cd00085">
    <property type="entry name" value="HNHc"/>
    <property type="match status" value="1"/>
</dbReference>
<feature type="region of interest" description="Disordered" evidence="2">
    <location>
        <begin position="266"/>
        <end position="302"/>
    </location>
</feature>
<evidence type="ECO:0000259" key="3">
    <source>
        <dbReference type="SMART" id="SM00507"/>
    </source>
</evidence>
<comment type="caution">
    <text evidence="4">The sequence shown here is derived from an EMBL/GenBank/DDBJ whole genome shotgun (WGS) entry which is preliminary data.</text>
</comment>
<dbReference type="AlphaFoldDB" id="A0A5D0XQD0"/>
<accession>A0A5D0XQD0</accession>
<reference evidence="4 5" key="1">
    <citation type="submission" date="2019-08" db="EMBL/GenBank/DDBJ databases">
        <title>Genone of Arthrobacter echini P9.</title>
        <authorList>
            <person name="Bowman J.P."/>
        </authorList>
    </citation>
    <scope>NUCLEOTIDE SEQUENCE [LARGE SCALE GENOMIC DNA]</scope>
    <source>
        <strain evidence="4 5">P9</strain>
    </source>
</reference>
<dbReference type="SMART" id="SM00507">
    <property type="entry name" value="HNHc"/>
    <property type="match status" value="1"/>
</dbReference>
<feature type="compositionally biased region" description="Basic and acidic residues" evidence="2">
    <location>
        <begin position="491"/>
        <end position="503"/>
    </location>
</feature>
<proteinExistence type="inferred from homology"/>
<dbReference type="Proteomes" id="UP000323410">
    <property type="component" value="Unassembled WGS sequence"/>
</dbReference>
<dbReference type="InterPro" id="IPR002711">
    <property type="entry name" value="HNH"/>
</dbReference>
<dbReference type="InterPro" id="IPR003870">
    <property type="entry name" value="DUF222"/>
</dbReference>
<feature type="region of interest" description="Disordered" evidence="2">
    <location>
        <begin position="484"/>
        <end position="509"/>
    </location>
</feature>
<comment type="similarity">
    <text evidence="1">Belongs to the Rv1128c/1148c/1588c/1702c/1945/3466 family.</text>
</comment>